<evidence type="ECO:0000313" key="1">
    <source>
        <dbReference type="EMBL" id="GAA0166916.1"/>
    </source>
</evidence>
<sequence length="111" mass="12399">MFSKIGSYLDNPLFANGASSEMARVSYARIYLEVEAKNEIPKFVPLVNECGVEFQHKVECEWRPPVCSHCQEAAVLVDVPTSHVEEVALNECEQDSIVDSIVHHHTPPSDC</sequence>
<name>A0AAV3QUF9_LITER</name>
<evidence type="ECO:0000313" key="2">
    <source>
        <dbReference type="Proteomes" id="UP001454036"/>
    </source>
</evidence>
<dbReference type="EMBL" id="BAABME010022926">
    <property type="protein sequence ID" value="GAA0166916.1"/>
    <property type="molecule type" value="Genomic_DNA"/>
</dbReference>
<organism evidence="1 2">
    <name type="scientific">Lithospermum erythrorhizon</name>
    <name type="common">Purple gromwell</name>
    <name type="synonym">Lithospermum officinale var. erythrorhizon</name>
    <dbReference type="NCBI Taxonomy" id="34254"/>
    <lineage>
        <taxon>Eukaryota</taxon>
        <taxon>Viridiplantae</taxon>
        <taxon>Streptophyta</taxon>
        <taxon>Embryophyta</taxon>
        <taxon>Tracheophyta</taxon>
        <taxon>Spermatophyta</taxon>
        <taxon>Magnoliopsida</taxon>
        <taxon>eudicotyledons</taxon>
        <taxon>Gunneridae</taxon>
        <taxon>Pentapetalae</taxon>
        <taxon>asterids</taxon>
        <taxon>lamiids</taxon>
        <taxon>Boraginales</taxon>
        <taxon>Boraginaceae</taxon>
        <taxon>Boraginoideae</taxon>
        <taxon>Lithospermeae</taxon>
        <taxon>Lithospermum</taxon>
    </lineage>
</organism>
<keyword evidence="2" id="KW-1185">Reference proteome</keyword>
<protein>
    <submittedName>
        <fullName evidence="1">Uncharacterized protein</fullName>
    </submittedName>
</protein>
<dbReference type="Proteomes" id="UP001454036">
    <property type="component" value="Unassembled WGS sequence"/>
</dbReference>
<dbReference type="PANTHER" id="PTHR31286">
    <property type="entry name" value="GLYCINE-RICH CELL WALL STRUCTURAL PROTEIN 1.8-LIKE"/>
    <property type="match status" value="1"/>
</dbReference>
<dbReference type="AlphaFoldDB" id="A0AAV3QUF9"/>
<reference evidence="1 2" key="1">
    <citation type="submission" date="2024-01" db="EMBL/GenBank/DDBJ databases">
        <title>The complete chloroplast genome sequence of Lithospermum erythrorhizon: insights into the phylogenetic relationship among Boraginaceae species and the maternal lineages of purple gromwells.</title>
        <authorList>
            <person name="Okada T."/>
            <person name="Watanabe K."/>
        </authorList>
    </citation>
    <scope>NUCLEOTIDE SEQUENCE [LARGE SCALE GENOMIC DNA]</scope>
</reference>
<dbReference type="PANTHER" id="PTHR31286:SF180">
    <property type="entry name" value="OS10G0362600 PROTEIN"/>
    <property type="match status" value="1"/>
</dbReference>
<comment type="caution">
    <text evidence="1">The sequence shown here is derived from an EMBL/GenBank/DDBJ whole genome shotgun (WGS) entry which is preliminary data.</text>
</comment>
<gene>
    <name evidence="1" type="ORF">LIER_40273</name>
</gene>
<dbReference type="InterPro" id="IPR040256">
    <property type="entry name" value="At4g02000-like"/>
</dbReference>
<proteinExistence type="predicted"/>
<accession>A0AAV3QUF9</accession>